<sequence>MKTAADALNFSAPPLETPKGSSFAVNRSLPFTRELPTFVRMPEARNPSSFSLFKLAAQTASLMPS</sequence>
<keyword evidence="2" id="KW-1185">Reference proteome</keyword>
<evidence type="ECO:0000313" key="2">
    <source>
        <dbReference type="Proteomes" id="UP001234178"/>
    </source>
</evidence>
<reference evidence="1 2" key="1">
    <citation type="journal article" date="2023" name="Nucleic Acids Res.">
        <title>The hologenome of Daphnia magna reveals possible DNA methylation and microbiome-mediated evolution of the host genome.</title>
        <authorList>
            <person name="Chaturvedi A."/>
            <person name="Li X."/>
            <person name="Dhandapani V."/>
            <person name="Marshall H."/>
            <person name="Kissane S."/>
            <person name="Cuenca-Cambronero M."/>
            <person name="Asole G."/>
            <person name="Calvet F."/>
            <person name="Ruiz-Romero M."/>
            <person name="Marangio P."/>
            <person name="Guigo R."/>
            <person name="Rago D."/>
            <person name="Mirbahai L."/>
            <person name="Eastwood N."/>
            <person name="Colbourne J.K."/>
            <person name="Zhou J."/>
            <person name="Mallon E."/>
            <person name="Orsini L."/>
        </authorList>
    </citation>
    <scope>NUCLEOTIDE SEQUENCE [LARGE SCALE GENOMIC DNA]</scope>
    <source>
        <strain evidence="1">LRV0_1</strain>
    </source>
</reference>
<dbReference type="Proteomes" id="UP001234178">
    <property type="component" value="Unassembled WGS sequence"/>
</dbReference>
<accession>A0ABR0AWR5</accession>
<organism evidence="1 2">
    <name type="scientific">Daphnia magna</name>
    <dbReference type="NCBI Taxonomy" id="35525"/>
    <lineage>
        <taxon>Eukaryota</taxon>
        <taxon>Metazoa</taxon>
        <taxon>Ecdysozoa</taxon>
        <taxon>Arthropoda</taxon>
        <taxon>Crustacea</taxon>
        <taxon>Branchiopoda</taxon>
        <taxon>Diplostraca</taxon>
        <taxon>Cladocera</taxon>
        <taxon>Anomopoda</taxon>
        <taxon>Daphniidae</taxon>
        <taxon>Daphnia</taxon>
    </lineage>
</organism>
<name>A0ABR0AWR5_9CRUS</name>
<evidence type="ECO:0000313" key="1">
    <source>
        <dbReference type="EMBL" id="KAK4029520.1"/>
    </source>
</evidence>
<protein>
    <submittedName>
        <fullName evidence="1">Uncharacterized protein</fullName>
    </submittedName>
</protein>
<comment type="caution">
    <text evidence="1">The sequence shown here is derived from an EMBL/GenBank/DDBJ whole genome shotgun (WGS) entry which is preliminary data.</text>
</comment>
<proteinExistence type="predicted"/>
<gene>
    <name evidence="1" type="ORF">OUZ56_022502</name>
</gene>
<dbReference type="EMBL" id="JAOYFB010000039">
    <property type="protein sequence ID" value="KAK4029520.1"/>
    <property type="molecule type" value="Genomic_DNA"/>
</dbReference>